<evidence type="ECO:0000256" key="4">
    <source>
        <dbReference type="ARBA" id="ARBA00022989"/>
    </source>
</evidence>
<evidence type="ECO:0000313" key="8">
    <source>
        <dbReference type="Proteomes" id="UP000248021"/>
    </source>
</evidence>
<evidence type="ECO:0000256" key="2">
    <source>
        <dbReference type="ARBA" id="ARBA00022475"/>
    </source>
</evidence>
<organism evidence="7 8">
    <name type="scientific">Chelatococcus asaccharovorans</name>
    <dbReference type="NCBI Taxonomy" id="28210"/>
    <lineage>
        <taxon>Bacteria</taxon>
        <taxon>Pseudomonadati</taxon>
        <taxon>Pseudomonadota</taxon>
        <taxon>Alphaproteobacteria</taxon>
        <taxon>Hyphomicrobiales</taxon>
        <taxon>Chelatococcaceae</taxon>
        <taxon>Chelatococcus</taxon>
    </lineage>
</organism>
<feature type="transmembrane region" description="Helical" evidence="6">
    <location>
        <begin position="93"/>
        <end position="113"/>
    </location>
</feature>
<feature type="transmembrane region" description="Helical" evidence="6">
    <location>
        <begin position="212"/>
        <end position="238"/>
    </location>
</feature>
<dbReference type="EMBL" id="QJJK01000005">
    <property type="protein sequence ID" value="PXW59062.1"/>
    <property type="molecule type" value="Genomic_DNA"/>
</dbReference>
<keyword evidence="8" id="KW-1185">Reference proteome</keyword>
<feature type="transmembrane region" description="Helical" evidence="6">
    <location>
        <begin position="170"/>
        <end position="191"/>
    </location>
</feature>
<feature type="transmembrane region" description="Helical" evidence="6">
    <location>
        <begin position="44"/>
        <end position="63"/>
    </location>
</feature>
<keyword evidence="3 6" id="KW-0812">Transmembrane</keyword>
<dbReference type="PANTHER" id="PTHR30482">
    <property type="entry name" value="HIGH-AFFINITY BRANCHED-CHAIN AMINO ACID TRANSPORT SYSTEM PERMEASE"/>
    <property type="match status" value="1"/>
</dbReference>
<feature type="transmembrane region" description="Helical" evidence="6">
    <location>
        <begin position="15"/>
        <end position="38"/>
    </location>
</feature>
<dbReference type="PANTHER" id="PTHR30482:SF17">
    <property type="entry name" value="ABC TRANSPORTER ATP-BINDING PROTEIN"/>
    <property type="match status" value="1"/>
</dbReference>
<evidence type="ECO:0000256" key="6">
    <source>
        <dbReference type="SAM" id="Phobius"/>
    </source>
</evidence>
<dbReference type="Proteomes" id="UP000248021">
    <property type="component" value="Unassembled WGS sequence"/>
</dbReference>
<evidence type="ECO:0000256" key="3">
    <source>
        <dbReference type="ARBA" id="ARBA00022692"/>
    </source>
</evidence>
<feature type="transmembrane region" description="Helical" evidence="6">
    <location>
        <begin position="292"/>
        <end position="309"/>
    </location>
</feature>
<dbReference type="InterPro" id="IPR001851">
    <property type="entry name" value="ABC_transp_permease"/>
</dbReference>
<dbReference type="GO" id="GO:0005886">
    <property type="term" value="C:plasma membrane"/>
    <property type="evidence" value="ECO:0007669"/>
    <property type="project" value="UniProtKB-SubCell"/>
</dbReference>
<dbReference type="Pfam" id="PF02653">
    <property type="entry name" value="BPD_transp_2"/>
    <property type="match status" value="1"/>
</dbReference>
<protein>
    <submittedName>
        <fullName evidence="7">Amino acid/amide ABC transporter membrane protein 2 (HAAT family)</fullName>
    </submittedName>
</protein>
<keyword evidence="4 6" id="KW-1133">Transmembrane helix</keyword>
<feature type="transmembrane region" description="Helical" evidence="6">
    <location>
        <begin position="258"/>
        <end position="280"/>
    </location>
</feature>
<name>A0A2V3U7B6_9HYPH</name>
<proteinExistence type="predicted"/>
<dbReference type="AlphaFoldDB" id="A0A2V3U7B6"/>
<dbReference type="InterPro" id="IPR043428">
    <property type="entry name" value="LivM-like"/>
</dbReference>
<comment type="caution">
    <text evidence="7">The sequence shown here is derived from an EMBL/GenBank/DDBJ whole genome shotgun (WGS) entry which is preliminary data.</text>
</comment>
<gene>
    <name evidence="7" type="ORF">C7450_105414</name>
</gene>
<sequence>MADCHSQAHRRGGRLILLELLVLLVLVLAPFVVSHYFTILLTRFLILALLALSFDLVWGYAGIMSFGQSLFFGAAAYAVAMAVKLTGSAPLIAVFPATLAIGAALALIIAILLFGRRIGASSAMLAALGTLTATYIAERIVRTTNVLGGQNGLSVPSAPSLGSFSIDLGVPFYVLALLTLLATYLICRFLVRSQLGLVLAGLRTDERRIAFLGYDVVVLRVITFTFAGAIGGLSGGLYALHEGFIAPNVIGVTLATQAVLYGLFGGIGTLIGPVIGVILIEGLSYKLADQFPYLWPILLGILLLLLVIFRPSGLVGLLVSDRERIGRFGTSRRASGQSS</sequence>
<comment type="subcellular location">
    <subcellularLocation>
        <location evidence="1">Cell membrane</location>
        <topology evidence="1">Multi-pass membrane protein</topology>
    </subcellularLocation>
</comment>
<accession>A0A2V3U7B6</accession>
<keyword evidence="5 6" id="KW-0472">Membrane</keyword>
<evidence type="ECO:0000313" key="7">
    <source>
        <dbReference type="EMBL" id="PXW59062.1"/>
    </source>
</evidence>
<keyword evidence="2" id="KW-1003">Cell membrane</keyword>
<reference evidence="7 8" key="1">
    <citation type="submission" date="2018-05" db="EMBL/GenBank/DDBJ databases">
        <title>Genomic Encyclopedia of Type Strains, Phase IV (KMG-IV): sequencing the most valuable type-strain genomes for metagenomic binning, comparative biology and taxonomic classification.</title>
        <authorList>
            <person name="Goeker M."/>
        </authorList>
    </citation>
    <scope>NUCLEOTIDE SEQUENCE [LARGE SCALE GENOMIC DNA]</scope>
    <source>
        <strain evidence="7 8">DSM 6462</strain>
    </source>
</reference>
<feature type="transmembrane region" description="Helical" evidence="6">
    <location>
        <begin position="120"/>
        <end position="137"/>
    </location>
</feature>
<dbReference type="OrthoDB" id="9804361at2"/>
<dbReference type="RefSeq" id="WP_110375092.1">
    <property type="nucleotide sequence ID" value="NZ_JAHBRY010000001.1"/>
</dbReference>
<evidence type="ECO:0000256" key="5">
    <source>
        <dbReference type="ARBA" id="ARBA00023136"/>
    </source>
</evidence>
<evidence type="ECO:0000256" key="1">
    <source>
        <dbReference type="ARBA" id="ARBA00004651"/>
    </source>
</evidence>
<dbReference type="GO" id="GO:0015658">
    <property type="term" value="F:branched-chain amino acid transmembrane transporter activity"/>
    <property type="evidence" value="ECO:0007669"/>
    <property type="project" value="InterPro"/>
</dbReference>
<dbReference type="CDD" id="cd06581">
    <property type="entry name" value="TM_PBP1_LivM_like"/>
    <property type="match status" value="1"/>
</dbReference>